<dbReference type="SUPFAM" id="SSF50370">
    <property type="entry name" value="Ricin B-like lectins"/>
    <property type="match status" value="1"/>
</dbReference>
<keyword evidence="12" id="KW-1185">Reference proteome</keyword>
<dbReference type="NCBIfam" id="TIGR04183">
    <property type="entry name" value="Por_Secre_tail"/>
    <property type="match status" value="1"/>
</dbReference>
<keyword evidence="3" id="KW-0136">Cellulose degradation</keyword>
<keyword evidence="2 7" id="KW-0378">Hydrolase</keyword>
<dbReference type="OrthoDB" id="9800955at2"/>
<dbReference type="InterPro" id="IPR001547">
    <property type="entry name" value="Glyco_hydro_5"/>
</dbReference>
<comment type="similarity">
    <text evidence="1 7">Belongs to the glycosyl hydrolase 5 (cellulase A) family.</text>
</comment>
<evidence type="ECO:0000256" key="2">
    <source>
        <dbReference type="ARBA" id="ARBA00022801"/>
    </source>
</evidence>
<keyword evidence="8" id="KW-0732">Signal</keyword>
<evidence type="ECO:0000256" key="3">
    <source>
        <dbReference type="ARBA" id="ARBA00023001"/>
    </source>
</evidence>
<evidence type="ECO:0000256" key="5">
    <source>
        <dbReference type="ARBA" id="ARBA00023295"/>
    </source>
</evidence>
<reference evidence="12" key="1">
    <citation type="submission" date="2017-02" db="EMBL/GenBank/DDBJ databases">
        <authorList>
            <person name="Varghese N."/>
            <person name="Submissions S."/>
        </authorList>
    </citation>
    <scope>NUCLEOTIDE SEQUENCE [LARGE SCALE GENOMIC DNA]</scope>
    <source>
        <strain evidence="12">DSM 22224</strain>
    </source>
</reference>
<dbReference type="PANTHER" id="PTHR31297">
    <property type="entry name" value="GLUCAN ENDO-1,6-BETA-GLUCOSIDASE B"/>
    <property type="match status" value="1"/>
</dbReference>
<dbReference type="AlphaFoldDB" id="A0A1T4TA15"/>
<evidence type="ECO:0000313" key="11">
    <source>
        <dbReference type="EMBL" id="SKA37355.1"/>
    </source>
</evidence>
<dbReference type="PANTHER" id="PTHR31297:SF41">
    <property type="entry name" value="ENDOGLUCANASE, PUTATIVE (AFU_ORTHOLOGUE AFUA_5G01830)-RELATED"/>
    <property type="match status" value="1"/>
</dbReference>
<dbReference type="InterPro" id="IPR035992">
    <property type="entry name" value="Ricin_B-like_lectins"/>
</dbReference>
<dbReference type="Pfam" id="PF00150">
    <property type="entry name" value="Cellulase"/>
    <property type="match status" value="1"/>
</dbReference>
<feature type="signal peptide" evidence="8">
    <location>
        <begin position="1"/>
        <end position="31"/>
    </location>
</feature>
<dbReference type="GO" id="GO:0030245">
    <property type="term" value="P:cellulose catabolic process"/>
    <property type="evidence" value="ECO:0007669"/>
    <property type="project" value="UniProtKB-KW"/>
</dbReference>
<dbReference type="GO" id="GO:0008422">
    <property type="term" value="F:beta-glucosidase activity"/>
    <property type="evidence" value="ECO:0007669"/>
    <property type="project" value="TreeGrafter"/>
</dbReference>
<name>A0A1T4TA15_9BACT</name>
<dbReference type="STRING" id="634771.SAMN04488128_104267"/>
<dbReference type="EMBL" id="FUWZ01000004">
    <property type="protein sequence ID" value="SKA37355.1"/>
    <property type="molecule type" value="Genomic_DNA"/>
</dbReference>
<dbReference type="Pfam" id="PF14200">
    <property type="entry name" value="RicinB_lectin_2"/>
    <property type="match status" value="2"/>
</dbReference>
<accession>A0A1T4TA15</accession>
<keyword evidence="5 7" id="KW-0326">Glycosidase</keyword>
<evidence type="ECO:0000256" key="4">
    <source>
        <dbReference type="ARBA" id="ARBA00023277"/>
    </source>
</evidence>
<dbReference type="PROSITE" id="PS50231">
    <property type="entry name" value="RICIN_B_LECTIN"/>
    <property type="match status" value="1"/>
</dbReference>
<dbReference type="InterPro" id="IPR050386">
    <property type="entry name" value="Glycosyl_hydrolase_5"/>
</dbReference>
<protein>
    <submittedName>
        <fullName evidence="11">Por secretion system C-terminal sorting domain-containing protein</fullName>
    </submittedName>
</protein>
<evidence type="ECO:0000259" key="10">
    <source>
        <dbReference type="Pfam" id="PF14200"/>
    </source>
</evidence>
<keyword evidence="6" id="KW-0624">Polysaccharide degradation</keyword>
<feature type="domain" description="Ricin B lectin" evidence="10">
    <location>
        <begin position="379"/>
        <end position="454"/>
    </location>
</feature>
<dbReference type="SUPFAM" id="SSF51445">
    <property type="entry name" value="(Trans)glycosidases"/>
    <property type="match status" value="1"/>
</dbReference>
<feature type="domain" description="Glycoside hydrolase family 5" evidence="9">
    <location>
        <begin position="60"/>
        <end position="353"/>
    </location>
</feature>
<dbReference type="RefSeq" id="WP_078671620.1">
    <property type="nucleotide sequence ID" value="NZ_FUWZ01000004.1"/>
</dbReference>
<evidence type="ECO:0000256" key="6">
    <source>
        <dbReference type="ARBA" id="ARBA00023326"/>
    </source>
</evidence>
<dbReference type="Gene3D" id="2.80.10.50">
    <property type="match status" value="1"/>
</dbReference>
<dbReference type="InterPro" id="IPR026444">
    <property type="entry name" value="Secre_tail"/>
</dbReference>
<dbReference type="GO" id="GO:0009986">
    <property type="term" value="C:cell surface"/>
    <property type="evidence" value="ECO:0007669"/>
    <property type="project" value="TreeGrafter"/>
</dbReference>
<keyword evidence="4" id="KW-0119">Carbohydrate metabolism</keyword>
<evidence type="ECO:0000256" key="1">
    <source>
        <dbReference type="ARBA" id="ARBA00005641"/>
    </source>
</evidence>
<evidence type="ECO:0000256" key="8">
    <source>
        <dbReference type="SAM" id="SignalP"/>
    </source>
</evidence>
<sequence length="615" mass="67486">MQRTNVKHYVRSCIRSVVQLLVLLFAGLQLSAQLPAAQTIASRMKVGWNLGNTLEAICGENAWGGVVTQTTIDAVKASGFNTIRLPVAWDCHSTNGVIDPAWMARVKEVVDYCMRDSLYVIVNIHWDNGWLENNITPAAQAQVNAKQQAYWTQIANTFKNYNEHLLFASANEPAVNDATGMSVLLSYHQTFINAVRATGGNNSSRTLIIQGPSTNIDKTNTLMNTMPTDPIANRLMMEIHYYEPSQFTLITKDETWGRMFYYWGANYHSTTDASRNATWGEERFVDAQLDLMKTKFIDKGIPVIIGEFAAIRRTLNPPSEQALHNASRWHFYDYLVSQARAKGLIPICWDINKEMYDRGTGAVLDQETISTIIKAAGVTPGHVRLANRATGLLADGMYRSANGSNTGQWSYSGSDAQLWAVEAADGYVRLKNRATGLYLDGMGRTADGSVAGQWSFSSSYNQQWKSEVTGNYIKLKNRATGLYLDGLGQTANGADLAQWSGSSSNNQQWTMTGVALPAAAMTGAAVTADMARPSADELNVYPNPFTNTFRITAGKQEKIERITIIDASGKPVAVKVRPSPADLLSMGAALKTGTYVVVATGRGWTKKSKVVKIIP</sequence>
<dbReference type="Proteomes" id="UP000190367">
    <property type="component" value="Unassembled WGS sequence"/>
</dbReference>
<dbReference type="CDD" id="cd00161">
    <property type="entry name" value="beta-trefoil_Ricin-like"/>
    <property type="match status" value="1"/>
</dbReference>
<evidence type="ECO:0000256" key="7">
    <source>
        <dbReference type="RuleBase" id="RU361153"/>
    </source>
</evidence>
<feature type="domain" description="Ricin B lectin" evidence="10">
    <location>
        <begin position="461"/>
        <end position="512"/>
    </location>
</feature>
<dbReference type="InterPro" id="IPR017853">
    <property type="entry name" value="GH"/>
</dbReference>
<proteinExistence type="inferred from homology"/>
<gene>
    <name evidence="11" type="ORF">SAMN04488128_104267</name>
</gene>
<feature type="chain" id="PRO_5012527002" evidence="8">
    <location>
        <begin position="32"/>
        <end position="615"/>
    </location>
</feature>
<dbReference type="GO" id="GO:0005576">
    <property type="term" value="C:extracellular region"/>
    <property type="evidence" value="ECO:0007669"/>
    <property type="project" value="TreeGrafter"/>
</dbReference>
<organism evidence="11 12">
    <name type="scientific">Chitinophaga eiseniae</name>
    <dbReference type="NCBI Taxonomy" id="634771"/>
    <lineage>
        <taxon>Bacteria</taxon>
        <taxon>Pseudomonadati</taxon>
        <taxon>Bacteroidota</taxon>
        <taxon>Chitinophagia</taxon>
        <taxon>Chitinophagales</taxon>
        <taxon>Chitinophagaceae</taxon>
        <taxon>Chitinophaga</taxon>
    </lineage>
</organism>
<evidence type="ECO:0000259" key="9">
    <source>
        <dbReference type="Pfam" id="PF00150"/>
    </source>
</evidence>
<dbReference type="Gene3D" id="3.20.20.80">
    <property type="entry name" value="Glycosidases"/>
    <property type="match status" value="1"/>
</dbReference>
<evidence type="ECO:0000313" key="12">
    <source>
        <dbReference type="Proteomes" id="UP000190367"/>
    </source>
</evidence>
<dbReference type="InterPro" id="IPR000772">
    <property type="entry name" value="Ricin_B_lectin"/>
</dbReference>